<name>A0A9X3FFH6_9BACT</name>
<accession>A0A9X3FFH6</accession>
<dbReference type="Proteomes" id="UP001145087">
    <property type="component" value="Unassembled WGS sequence"/>
</dbReference>
<evidence type="ECO:0000313" key="2">
    <source>
        <dbReference type="Proteomes" id="UP001145087"/>
    </source>
</evidence>
<gene>
    <name evidence="1" type="ORF">OU798_17635</name>
</gene>
<protein>
    <recommendedName>
        <fullName evidence="3">Lipoprotein</fullName>
    </recommendedName>
</protein>
<dbReference type="InterPro" id="IPR046713">
    <property type="entry name" value="DUF6786"/>
</dbReference>
<organism evidence="1 2">
    <name type="scientific">Draconibacterium aestuarii</name>
    <dbReference type="NCBI Taxonomy" id="2998507"/>
    <lineage>
        <taxon>Bacteria</taxon>
        <taxon>Pseudomonadati</taxon>
        <taxon>Bacteroidota</taxon>
        <taxon>Bacteroidia</taxon>
        <taxon>Marinilabiliales</taxon>
        <taxon>Prolixibacteraceae</taxon>
        <taxon>Draconibacterium</taxon>
    </lineage>
</organism>
<dbReference type="EMBL" id="JAPOHD010000031">
    <property type="protein sequence ID" value="MCY1722180.1"/>
    <property type="molecule type" value="Genomic_DNA"/>
</dbReference>
<reference evidence="1" key="1">
    <citation type="submission" date="2022-11" db="EMBL/GenBank/DDBJ databases">
        <title>Marilongibacter aestuarii gen. nov., sp. nov., isolated from tidal flat sediment.</title>
        <authorList>
            <person name="Jiayan W."/>
        </authorList>
    </citation>
    <scope>NUCLEOTIDE SEQUENCE</scope>
    <source>
        <strain evidence="1">Z1-6</strain>
    </source>
</reference>
<keyword evidence="2" id="KW-1185">Reference proteome</keyword>
<comment type="caution">
    <text evidence="1">The sequence shown here is derived from an EMBL/GenBank/DDBJ whole genome shotgun (WGS) entry which is preliminary data.</text>
</comment>
<dbReference type="AlphaFoldDB" id="A0A9X3FFH6"/>
<dbReference type="PROSITE" id="PS51257">
    <property type="entry name" value="PROKAR_LIPOPROTEIN"/>
    <property type="match status" value="1"/>
</dbReference>
<dbReference type="Pfam" id="PF20583">
    <property type="entry name" value="DUF6786"/>
    <property type="match status" value="1"/>
</dbReference>
<sequence>MKSLTKSIFNGIALGLLIMLYSCNSNHKTRSSEKMDAAKKGTYRYDIEFLKKHTSPIELINGDARVLISPEYQGRVMTSSADGLGGLSFGWINHDLIASGEVLKQINPVGGEERFWLGPEGGQYSIFFKNGSSFDFENWATPACLDTEAFNVVSTNKTSAEFTKSIELVNYNNFKFHFDVVRKINLLDNNSIKTDLGIEFTEYVKAVAYQTSNQLKNTGNEVWKAESGLLSVWMLGMYNPSDEVTILVPYKTDAKSDYIVKDDYFGEIPKDRLVVKNGMIYFKGDGKERGKIGIPPQRALPVIGSYDAINKVLTVLKCEIPAGKTEYVNSAWELQEFPYKGDAINSYNDGPLEDGSQMGPFYELETSSPALSLRVDETATYKQTTIHFQGDEKDLDDLCQQIFNVNLAEVKSVF</sequence>
<evidence type="ECO:0008006" key="3">
    <source>
        <dbReference type="Google" id="ProtNLM"/>
    </source>
</evidence>
<evidence type="ECO:0000313" key="1">
    <source>
        <dbReference type="EMBL" id="MCY1722180.1"/>
    </source>
</evidence>
<proteinExistence type="predicted"/>
<dbReference type="RefSeq" id="WP_343334506.1">
    <property type="nucleotide sequence ID" value="NZ_JAPOHD010000031.1"/>
</dbReference>